<sequence>MEWHGRHKRRGQLQLLALPCRHPALLLRRRGGLPEGLLKCKDHVLQTQG</sequence>
<name>A0A0A9EK72_ARUDO</name>
<protein>
    <submittedName>
        <fullName evidence="1">Uncharacterized protein</fullName>
    </submittedName>
</protein>
<organism evidence="1">
    <name type="scientific">Arundo donax</name>
    <name type="common">Giant reed</name>
    <name type="synonym">Donax arundinaceus</name>
    <dbReference type="NCBI Taxonomy" id="35708"/>
    <lineage>
        <taxon>Eukaryota</taxon>
        <taxon>Viridiplantae</taxon>
        <taxon>Streptophyta</taxon>
        <taxon>Embryophyta</taxon>
        <taxon>Tracheophyta</taxon>
        <taxon>Spermatophyta</taxon>
        <taxon>Magnoliopsida</taxon>
        <taxon>Liliopsida</taxon>
        <taxon>Poales</taxon>
        <taxon>Poaceae</taxon>
        <taxon>PACMAD clade</taxon>
        <taxon>Arundinoideae</taxon>
        <taxon>Arundineae</taxon>
        <taxon>Arundo</taxon>
    </lineage>
</organism>
<dbReference type="EMBL" id="GBRH01201443">
    <property type="protein sequence ID" value="JAD96452.1"/>
    <property type="molecule type" value="Transcribed_RNA"/>
</dbReference>
<proteinExistence type="predicted"/>
<reference evidence="1" key="2">
    <citation type="journal article" date="2015" name="Data Brief">
        <title>Shoot transcriptome of the giant reed, Arundo donax.</title>
        <authorList>
            <person name="Barrero R.A."/>
            <person name="Guerrero F.D."/>
            <person name="Moolhuijzen P."/>
            <person name="Goolsby J.A."/>
            <person name="Tidwell J."/>
            <person name="Bellgard S.E."/>
            <person name="Bellgard M.I."/>
        </authorList>
    </citation>
    <scope>NUCLEOTIDE SEQUENCE</scope>
    <source>
        <tissue evidence="1">Shoot tissue taken approximately 20 cm above the soil surface</tissue>
    </source>
</reference>
<evidence type="ECO:0000313" key="1">
    <source>
        <dbReference type="EMBL" id="JAD96452.1"/>
    </source>
</evidence>
<reference evidence="1" key="1">
    <citation type="submission" date="2014-09" db="EMBL/GenBank/DDBJ databases">
        <authorList>
            <person name="Magalhaes I.L.F."/>
            <person name="Oliveira U."/>
            <person name="Santos F.R."/>
            <person name="Vidigal T.H.D.A."/>
            <person name="Brescovit A.D."/>
            <person name="Santos A.J."/>
        </authorList>
    </citation>
    <scope>NUCLEOTIDE SEQUENCE</scope>
    <source>
        <tissue evidence="1">Shoot tissue taken approximately 20 cm above the soil surface</tissue>
    </source>
</reference>
<accession>A0A0A9EK72</accession>
<dbReference type="AlphaFoldDB" id="A0A0A9EK72"/>